<dbReference type="CDD" id="cd16922">
    <property type="entry name" value="HATPase_EvgS-ArcB-TorS-like"/>
    <property type="match status" value="1"/>
</dbReference>
<dbReference type="GO" id="GO:0000155">
    <property type="term" value="F:phosphorelay sensor kinase activity"/>
    <property type="evidence" value="ECO:0007669"/>
    <property type="project" value="InterPro"/>
</dbReference>
<feature type="region of interest" description="Disordered" evidence="6">
    <location>
        <begin position="586"/>
        <end position="610"/>
    </location>
</feature>
<gene>
    <name evidence="9" type="ORF">SAMN05428963_102103</name>
</gene>
<keyword evidence="4" id="KW-0808">Transferase</keyword>
<dbReference type="Pfam" id="PF00512">
    <property type="entry name" value="HisKA"/>
    <property type="match status" value="1"/>
</dbReference>
<keyword evidence="3" id="KW-0597">Phosphoprotein</keyword>
<feature type="domain" description="Histidine kinase" evidence="8">
    <location>
        <begin position="353"/>
        <end position="572"/>
    </location>
</feature>
<protein>
    <recommendedName>
        <fullName evidence="2">histidine kinase</fullName>
        <ecNumber evidence="2">2.7.13.3</ecNumber>
    </recommendedName>
</protein>
<dbReference type="GO" id="GO:0005886">
    <property type="term" value="C:plasma membrane"/>
    <property type="evidence" value="ECO:0007669"/>
    <property type="project" value="TreeGrafter"/>
</dbReference>
<dbReference type="PANTHER" id="PTHR43047">
    <property type="entry name" value="TWO-COMPONENT HISTIDINE PROTEIN KINASE"/>
    <property type="match status" value="1"/>
</dbReference>
<keyword evidence="10" id="KW-1185">Reference proteome</keyword>
<feature type="transmembrane region" description="Helical" evidence="7">
    <location>
        <begin position="146"/>
        <end position="165"/>
    </location>
</feature>
<dbReference type="InterPro" id="IPR036890">
    <property type="entry name" value="HATPase_C_sf"/>
</dbReference>
<evidence type="ECO:0000256" key="2">
    <source>
        <dbReference type="ARBA" id="ARBA00012438"/>
    </source>
</evidence>
<dbReference type="SUPFAM" id="SSF47384">
    <property type="entry name" value="Homodimeric domain of signal transducing histidine kinase"/>
    <property type="match status" value="1"/>
</dbReference>
<dbReference type="InterPro" id="IPR003594">
    <property type="entry name" value="HATPase_dom"/>
</dbReference>
<evidence type="ECO:0000256" key="4">
    <source>
        <dbReference type="ARBA" id="ARBA00022679"/>
    </source>
</evidence>
<dbReference type="Gene3D" id="1.10.287.130">
    <property type="match status" value="1"/>
</dbReference>
<dbReference type="AlphaFoldDB" id="A0A1T4MG62"/>
<dbReference type="PROSITE" id="PS50109">
    <property type="entry name" value="HIS_KIN"/>
    <property type="match status" value="1"/>
</dbReference>
<dbReference type="InterPro" id="IPR003661">
    <property type="entry name" value="HisK_dim/P_dom"/>
</dbReference>
<dbReference type="SUPFAM" id="SSF55874">
    <property type="entry name" value="ATPase domain of HSP90 chaperone/DNA topoisomerase II/histidine kinase"/>
    <property type="match status" value="1"/>
</dbReference>
<evidence type="ECO:0000256" key="5">
    <source>
        <dbReference type="ARBA" id="ARBA00022777"/>
    </source>
</evidence>
<dbReference type="SMART" id="SM00387">
    <property type="entry name" value="HATPase_c"/>
    <property type="match status" value="1"/>
</dbReference>
<dbReference type="STRING" id="1365950.SAMN05428963_102103"/>
<dbReference type="Pfam" id="PF02518">
    <property type="entry name" value="HATPase_c"/>
    <property type="match status" value="1"/>
</dbReference>
<sequence length="610" mass="64669">MKQRDEHWAGRQSIDARSLIALARMRFSGFVCPAVTAREERETQARAIGALVVGGLLVALAAPLFAVAGGGSLVATVPLFVAGLLLGTAAALAVTGCFDVVVGGLFVVIILGIGAVVSGGEGWHSPLFWLISLPIAEAIALKRRPVLVASLTSAVLVVVGLLFFAKSPALVETGGADRSTMISALVFGLYSLALAARRAAGRQPDTAPSTLDEAETAAIESATDRIVLRFNGAGRLTGSSEALRVRLGSSSTIASEADLLQRIHVTDRVAYLKTLSDMAAGRDEADVGLKMRVAEDKFAPFSMKLIGLDAEDGQRREILGVLSEERPHDRDELEAALDEARHASAAKSHFLAAVSHELRTPLNAIIGFSDILEMEYFGRLQNPQQKEYVGLIRQSGQHLLSVVNSLLDMSKIEAGRYELSPESFTLSEVMTATADMIRPEAEKKGITLDLRPGCGDTAIVADKRACQQMLINLLANAVKFTDKGIVTLESRIESAGIAITVTDTGIGIAEADLARVGKPFTQLSTGVARQYPGTGLGLSLVKGFCNLHHGTMKISSQTGVGTAVTLRLPFDCTAIGETAEASEEKIVPLTDARKKTSSRPHDIEQKRASA</sequence>
<evidence type="ECO:0000313" key="9">
    <source>
        <dbReference type="EMBL" id="SJZ65778.1"/>
    </source>
</evidence>
<reference evidence="9 10" key="1">
    <citation type="submission" date="2017-02" db="EMBL/GenBank/DDBJ databases">
        <authorList>
            <person name="Peterson S.W."/>
        </authorList>
    </citation>
    <scope>NUCLEOTIDE SEQUENCE [LARGE SCALE GENOMIC DNA]</scope>
    <source>
        <strain evidence="9 10">USBA 369</strain>
    </source>
</reference>
<dbReference type="InterPro" id="IPR005467">
    <property type="entry name" value="His_kinase_dom"/>
</dbReference>
<keyword evidence="7" id="KW-0812">Transmembrane</keyword>
<feature type="transmembrane region" description="Helical" evidence="7">
    <location>
        <begin position="100"/>
        <end position="117"/>
    </location>
</feature>
<evidence type="ECO:0000259" key="8">
    <source>
        <dbReference type="PROSITE" id="PS50109"/>
    </source>
</evidence>
<dbReference type="Gene3D" id="3.30.565.10">
    <property type="entry name" value="Histidine kinase-like ATPase, C-terminal domain"/>
    <property type="match status" value="1"/>
</dbReference>
<proteinExistence type="predicted"/>
<evidence type="ECO:0000256" key="7">
    <source>
        <dbReference type="SAM" id="Phobius"/>
    </source>
</evidence>
<dbReference type="CDD" id="cd00082">
    <property type="entry name" value="HisKA"/>
    <property type="match status" value="1"/>
</dbReference>
<keyword evidence="5 9" id="KW-0418">Kinase</keyword>
<feature type="transmembrane region" description="Helical" evidence="7">
    <location>
        <begin position="47"/>
        <end position="67"/>
    </location>
</feature>
<dbReference type="RefSeq" id="WP_165690767.1">
    <property type="nucleotide sequence ID" value="NZ_FUXL01000002.1"/>
</dbReference>
<accession>A0A1T4MG62</accession>
<dbReference type="GO" id="GO:0009927">
    <property type="term" value="F:histidine phosphotransfer kinase activity"/>
    <property type="evidence" value="ECO:0007669"/>
    <property type="project" value="TreeGrafter"/>
</dbReference>
<name>A0A1T4MG62_9HYPH</name>
<keyword evidence="7" id="KW-0472">Membrane</keyword>
<dbReference type="InterPro" id="IPR004358">
    <property type="entry name" value="Sig_transdc_His_kin-like_C"/>
</dbReference>
<comment type="catalytic activity">
    <reaction evidence="1">
        <text>ATP + protein L-histidine = ADP + protein N-phospho-L-histidine.</text>
        <dbReference type="EC" id="2.7.13.3"/>
    </reaction>
</comment>
<dbReference type="SMART" id="SM00388">
    <property type="entry name" value="HisKA"/>
    <property type="match status" value="1"/>
</dbReference>
<evidence type="ECO:0000313" key="10">
    <source>
        <dbReference type="Proteomes" id="UP000190135"/>
    </source>
</evidence>
<dbReference type="InterPro" id="IPR036097">
    <property type="entry name" value="HisK_dim/P_sf"/>
</dbReference>
<dbReference type="Proteomes" id="UP000190135">
    <property type="component" value="Unassembled WGS sequence"/>
</dbReference>
<organism evidence="9 10">
    <name type="scientific">Consotaella salsifontis</name>
    <dbReference type="NCBI Taxonomy" id="1365950"/>
    <lineage>
        <taxon>Bacteria</taxon>
        <taxon>Pseudomonadati</taxon>
        <taxon>Pseudomonadota</taxon>
        <taxon>Alphaproteobacteria</taxon>
        <taxon>Hyphomicrobiales</taxon>
        <taxon>Aurantimonadaceae</taxon>
        <taxon>Consotaella</taxon>
    </lineage>
</organism>
<evidence type="ECO:0000256" key="6">
    <source>
        <dbReference type="SAM" id="MobiDB-lite"/>
    </source>
</evidence>
<dbReference type="EMBL" id="FUXL01000002">
    <property type="protein sequence ID" value="SJZ65778.1"/>
    <property type="molecule type" value="Genomic_DNA"/>
</dbReference>
<feature type="transmembrane region" description="Helical" evidence="7">
    <location>
        <begin position="123"/>
        <end position="141"/>
    </location>
</feature>
<dbReference type="PRINTS" id="PR00344">
    <property type="entry name" value="BCTRLSENSOR"/>
</dbReference>
<evidence type="ECO:0000256" key="3">
    <source>
        <dbReference type="ARBA" id="ARBA00022553"/>
    </source>
</evidence>
<evidence type="ECO:0000256" key="1">
    <source>
        <dbReference type="ARBA" id="ARBA00000085"/>
    </source>
</evidence>
<dbReference type="EC" id="2.7.13.3" evidence="2"/>
<feature type="transmembrane region" description="Helical" evidence="7">
    <location>
        <begin position="73"/>
        <end position="93"/>
    </location>
</feature>
<dbReference type="PANTHER" id="PTHR43047:SF63">
    <property type="entry name" value="HISTIDINE KINASE"/>
    <property type="match status" value="1"/>
</dbReference>
<keyword evidence="7" id="KW-1133">Transmembrane helix</keyword>